<dbReference type="Proteomes" id="UP000187059">
    <property type="component" value="Chromosome"/>
</dbReference>
<dbReference type="KEGG" id="paby:Ga0080574_TMP3172"/>
<evidence type="ECO:0000313" key="2">
    <source>
        <dbReference type="Proteomes" id="UP000187059"/>
    </source>
</evidence>
<dbReference type="EMBL" id="CP015093">
    <property type="protein sequence ID" value="APZ53506.1"/>
    <property type="molecule type" value="Genomic_DNA"/>
</dbReference>
<sequence>MVCVDKTDHSFTPFWSDGVKAARLSLRLQNLAAIRSRLKHFPATKMPDFVAAFRRR</sequence>
<name>A0A1P8UVY1_9RHOB</name>
<accession>A0A1P8UVY1</accession>
<evidence type="ECO:0000313" key="1">
    <source>
        <dbReference type="EMBL" id="APZ53506.1"/>
    </source>
</evidence>
<keyword evidence="2" id="KW-1185">Reference proteome</keyword>
<gene>
    <name evidence="1" type="ORF">Ga0080574_TMP3172</name>
</gene>
<organism evidence="1 2">
    <name type="scientific">Salipiger abyssi</name>
    <dbReference type="NCBI Taxonomy" id="1250539"/>
    <lineage>
        <taxon>Bacteria</taxon>
        <taxon>Pseudomonadati</taxon>
        <taxon>Pseudomonadota</taxon>
        <taxon>Alphaproteobacteria</taxon>
        <taxon>Rhodobacterales</taxon>
        <taxon>Roseobacteraceae</taxon>
        <taxon>Salipiger</taxon>
    </lineage>
</organism>
<protein>
    <submittedName>
        <fullName evidence="1">Uncharacterized protein</fullName>
    </submittedName>
</protein>
<proteinExistence type="predicted"/>
<reference evidence="1 2" key="1">
    <citation type="submission" date="2016-04" db="EMBL/GenBank/DDBJ databases">
        <title>Deep-sea bacteria in the southern Pacific.</title>
        <authorList>
            <person name="Tang K."/>
        </authorList>
    </citation>
    <scope>NUCLEOTIDE SEQUENCE [LARGE SCALE GENOMIC DNA]</scope>
    <source>
        <strain evidence="1 2">JLT2014</strain>
    </source>
</reference>
<dbReference type="AlphaFoldDB" id="A0A1P8UVY1"/>